<gene>
    <name evidence="1" type="ORF">LEP1GSC125_1658</name>
</gene>
<dbReference type="EMBL" id="AKWM02000078">
    <property type="protein sequence ID" value="EKR98465.1"/>
    <property type="molecule type" value="Genomic_DNA"/>
</dbReference>
<dbReference type="AlphaFoldDB" id="A0AA87MLE3"/>
<proteinExistence type="predicted"/>
<protein>
    <submittedName>
        <fullName evidence="1">Uncharacterized protein</fullName>
    </submittedName>
</protein>
<name>A0AA87MLE3_9LEPT</name>
<comment type="caution">
    <text evidence="1">The sequence shown here is derived from an EMBL/GenBank/DDBJ whole genome shotgun (WGS) entry which is preliminary data.</text>
</comment>
<accession>A0AA87MLE3</accession>
<organism evidence="1 2">
    <name type="scientific">Leptospira mayottensis 200901122</name>
    <dbReference type="NCBI Taxonomy" id="1193010"/>
    <lineage>
        <taxon>Bacteria</taxon>
        <taxon>Pseudomonadati</taxon>
        <taxon>Spirochaetota</taxon>
        <taxon>Spirochaetia</taxon>
        <taxon>Leptospirales</taxon>
        <taxon>Leptospiraceae</taxon>
        <taxon>Leptospira</taxon>
    </lineage>
</organism>
<reference evidence="1 2" key="1">
    <citation type="journal article" date="2014" name="Int. J. Syst. Evol. Microbiol.">
        <title>Leptospira mayottensis sp. nov., a pathogenic species of the genus Leptospira isolated from humans.</title>
        <authorList>
            <person name="Bourhy P."/>
            <person name="Collet L."/>
            <person name="Brisse S."/>
            <person name="Picardeau M."/>
        </authorList>
    </citation>
    <scope>NUCLEOTIDE SEQUENCE [LARGE SCALE GENOMIC DNA]</scope>
    <source>
        <strain evidence="1 2">200901122</strain>
    </source>
</reference>
<sequence length="66" mass="7808">MNKFTKLVGEVKTSDLLFDDLFPIIKHRCRWIFMPHPSGLSRIMNDKDKYDIVIHSLSVELDRISF</sequence>
<dbReference type="Proteomes" id="UP000001343">
    <property type="component" value="Unassembled WGS sequence"/>
</dbReference>
<evidence type="ECO:0000313" key="1">
    <source>
        <dbReference type="EMBL" id="EKR98465.1"/>
    </source>
</evidence>
<evidence type="ECO:0000313" key="2">
    <source>
        <dbReference type="Proteomes" id="UP000001343"/>
    </source>
</evidence>